<feature type="region of interest" description="Disordered" evidence="1">
    <location>
        <begin position="160"/>
        <end position="182"/>
    </location>
</feature>
<proteinExistence type="predicted"/>
<organism evidence="2 3">
    <name type="scientific">Anas platyrhynchos</name>
    <name type="common">Mallard</name>
    <name type="synonym">Anas boschas</name>
    <dbReference type="NCBI Taxonomy" id="8839"/>
    <lineage>
        <taxon>Eukaryota</taxon>
        <taxon>Metazoa</taxon>
        <taxon>Chordata</taxon>
        <taxon>Craniata</taxon>
        <taxon>Vertebrata</taxon>
        <taxon>Euteleostomi</taxon>
        <taxon>Archelosauria</taxon>
        <taxon>Archosauria</taxon>
        <taxon>Dinosauria</taxon>
        <taxon>Saurischia</taxon>
        <taxon>Theropoda</taxon>
        <taxon>Coelurosauria</taxon>
        <taxon>Aves</taxon>
        <taxon>Neognathae</taxon>
        <taxon>Galloanserae</taxon>
        <taxon>Anseriformes</taxon>
        <taxon>Anatidae</taxon>
        <taxon>Anatinae</taxon>
        <taxon>Anas</taxon>
    </lineage>
</organism>
<dbReference type="EMBL" id="KB742810">
    <property type="protein sequence ID" value="EOB04067.1"/>
    <property type="molecule type" value="Genomic_DNA"/>
</dbReference>
<protein>
    <submittedName>
        <fullName evidence="2">Uncharacterized protein</fullName>
    </submittedName>
</protein>
<evidence type="ECO:0000313" key="2">
    <source>
        <dbReference type="EMBL" id="EOB04067.1"/>
    </source>
</evidence>
<dbReference type="Proteomes" id="UP000296049">
    <property type="component" value="Unassembled WGS sequence"/>
</dbReference>
<reference evidence="3" key="1">
    <citation type="journal article" date="2013" name="Nat. Genet.">
        <title>The duck genome and transcriptome provide insight into an avian influenza virus reservoir species.</title>
        <authorList>
            <person name="Huang Y."/>
            <person name="Li Y."/>
            <person name="Burt D.W."/>
            <person name="Chen H."/>
            <person name="Zhang Y."/>
            <person name="Qian W."/>
            <person name="Kim H."/>
            <person name="Gan S."/>
            <person name="Zhao Y."/>
            <person name="Li J."/>
            <person name="Yi K."/>
            <person name="Feng H."/>
            <person name="Zhu P."/>
            <person name="Li B."/>
            <person name="Liu Q."/>
            <person name="Fairley S."/>
            <person name="Magor K.E."/>
            <person name="Du Z."/>
            <person name="Hu X."/>
            <person name="Goodman L."/>
            <person name="Tafer H."/>
            <person name="Vignal A."/>
            <person name="Lee T."/>
            <person name="Kim K.W."/>
            <person name="Sheng Z."/>
            <person name="An Y."/>
            <person name="Searle S."/>
            <person name="Herrero J."/>
            <person name="Groenen M.A."/>
            <person name="Crooijmans R.P."/>
            <person name="Faraut T."/>
            <person name="Cai Q."/>
            <person name="Webster R.G."/>
            <person name="Aldridge J.R."/>
            <person name="Warren W.C."/>
            <person name="Bartschat S."/>
            <person name="Kehr S."/>
            <person name="Marz M."/>
            <person name="Stadler P.F."/>
            <person name="Smith J."/>
            <person name="Kraus R.H."/>
            <person name="Zhao Y."/>
            <person name="Ren L."/>
            <person name="Fei J."/>
            <person name="Morisson M."/>
            <person name="Kaiser P."/>
            <person name="Griffin D.K."/>
            <person name="Rao M."/>
            <person name="Pitel F."/>
            <person name="Wang J."/>
            <person name="Li N."/>
        </authorList>
    </citation>
    <scope>NUCLEOTIDE SEQUENCE [LARGE SCALE GENOMIC DNA]</scope>
</reference>
<keyword evidence="3" id="KW-1185">Reference proteome</keyword>
<evidence type="ECO:0000313" key="3">
    <source>
        <dbReference type="Proteomes" id="UP000296049"/>
    </source>
</evidence>
<gene>
    <name evidence="2" type="ORF">Anapl_04637</name>
</gene>
<feature type="compositionally biased region" description="Basic and acidic residues" evidence="1">
    <location>
        <begin position="162"/>
        <end position="171"/>
    </location>
</feature>
<evidence type="ECO:0000256" key="1">
    <source>
        <dbReference type="SAM" id="MobiDB-lite"/>
    </source>
</evidence>
<name>R0K344_ANAPL</name>
<sequence length="346" mass="38025">MVLCCHTPPLPVEGSPEKTPLAHAPLGGQPWAIKDNTWCSSRPCPNYAADPQGRLSRLLLQPQLPLIKQVGESATNVTRGQSKDTISVTFLKSYKVQFSSKQLERKYVDRIFDALGFRLHFLQAVIYGSRLIIEGFFNPTKEQTRETSFFLHSQSDPFGIRTSEHHTEKESMASTTGQGRTGRLCQHQMPSSIALCSEIPGQITASLPCPLHSPWSPTSNSSPCSCSHRGWAELAAADPTGGQPVPAAPPPAPQHTFLWRVPTQGAGTVEQETPKGYLTIYKHSFSYCTLAIATRILLVSKSCLMPLRLLLSTNKIPTGETAELPTIPCCDECLIFTLISLMKRKL</sequence>
<accession>R0K344</accession>
<dbReference type="AlphaFoldDB" id="R0K344"/>